<dbReference type="EMBL" id="KQ030736">
    <property type="protein sequence ID" value="KJZ69269.1"/>
    <property type="molecule type" value="Genomic_DNA"/>
</dbReference>
<comment type="caution">
    <text evidence="14">Lacks conserved residue(s) required for the propagation of feature annotation.</text>
</comment>
<keyword evidence="6 14" id="KW-0147">Chitin-binding</keyword>
<dbReference type="PROSITE" id="PS50941">
    <property type="entry name" value="CHIT_BIND_I_2"/>
    <property type="match status" value="1"/>
</dbReference>
<evidence type="ECO:0000256" key="10">
    <source>
        <dbReference type="ARBA" id="ARBA00023277"/>
    </source>
</evidence>
<dbReference type="CDD" id="cd02878">
    <property type="entry name" value="GH18_zymocin_alpha"/>
    <property type="match status" value="1"/>
</dbReference>
<dbReference type="Gene3D" id="3.30.60.10">
    <property type="entry name" value="Endochitinase-like"/>
    <property type="match status" value="1"/>
</dbReference>
<keyword evidence="16" id="KW-0732">Signal</keyword>
<dbReference type="GO" id="GO:0006032">
    <property type="term" value="P:chitin catabolic process"/>
    <property type="evidence" value="ECO:0007669"/>
    <property type="project" value="UniProtKB-KW"/>
</dbReference>
<dbReference type="AlphaFoldDB" id="A0A0F8A1B7"/>
<dbReference type="InterPro" id="IPR001002">
    <property type="entry name" value="Chitin-bd_1"/>
</dbReference>
<evidence type="ECO:0000256" key="1">
    <source>
        <dbReference type="ARBA" id="ARBA00000822"/>
    </source>
</evidence>
<evidence type="ECO:0000256" key="14">
    <source>
        <dbReference type="PROSITE-ProRule" id="PRU00261"/>
    </source>
</evidence>
<feature type="domain" description="LysM" evidence="18">
    <location>
        <begin position="390"/>
        <end position="438"/>
    </location>
</feature>
<dbReference type="SMART" id="SM00257">
    <property type="entry name" value="LysM"/>
    <property type="match status" value="2"/>
</dbReference>
<evidence type="ECO:0000256" key="15">
    <source>
        <dbReference type="RuleBase" id="RU000489"/>
    </source>
</evidence>
<keyword evidence="21" id="KW-1185">Reference proteome</keyword>
<dbReference type="Gene3D" id="3.40.390.10">
    <property type="entry name" value="Collagenase (Catalytic Domain)"/>
    <property type="match status" value="1"/>
</dbReference>
<dbReference type="GO" id="GO:0005576">
    <property type="term" value="C:extracellular region"/>
    <property type="evidence" value="ECO:0007669"/>
    <property type="project" value="UniProtKB-SubCell"/>
</dbReference>
<accession>A0A0F8A1B7</accession>
<feature type="domain" description="GH18" evidence="19">
    <location>
        <begin position="531"/>
        <end position="890"/>
    </location>
</feature>
<keyword evidence="5" id="KW-0964">Secreted</keyword>
<dbReference type="SMART" id="SM00270">
    <property type="entry name" value="ChtBD1"/>
    <property type="match status" value="1"/>
</dbReference>
<dbReference type="PROSITE" id="PS51782">
    <property type="entry name" value="LYSM"/>
    <property type="match status" value="2"/>
</dbReference>
<dbReference type="InterPro" id="IPR001223">
    <property type="entry name" value="Glyco_hydro18_cat"/>
</dbReference>
<evidence type="ECO:0000259" key="19">
    <source>
        <dbReference type="PROSITE" id="PS51910"/>
    </source>
</evidence>
<evidence type="ECO:0000259" key="17">
    <source>
        <dbReference type="PROSITE" id="PS50941"/>
    </source>
</evidence>
<dbReference type="Gene3D" id="3.20.20.80">
    <property type="entry name" value="Glycosidases"/>
    <property type="match status" value="1"/>
</dbReference>
<evidence type="ECO:0000256" key="8">
    <source>
        <dbReference type="ARBA" id="ARBA00023024"/>
    </source>
</evidence>
<dbReference type="InterPro" id="IPR029070">
    <property type="entry name" value="Chitinase_insertion_sf"/>
</dbReference>
<dbReference type="GO" id="GO:0008843">
    <property type="term" value="F:endochitinase activity"/>
    <property type="evidence" value="ECO:0007669"/>
    <property type="project" value="UniProtKB-EC"/>
</dbReference>
<evidence type="ECO:0000256" key="16">
    <source>
        <dbReference type="SAM" id="SignalP"/>
    </source>
</evidence>
<comment type="catalytic activity">
    <reaction evidence="1">
        <text>Random endo-hydrolysis of N-acetyl-beta-D-glucosaminide (1-&gt;4)-beta-linkages in chitin and chitodextrins.</text>
        <dbReference type="EC" id="3.2.1.14"/>
    </reaction>
</comment>
<name>A0A0F8A1B7_9HYPO</name>
<keyword evidence="9" id="KW-0843">Virulence</keyword>
<evidence type="ECO:0000313" key="21">
    <source>
        <dbReference type="Proteomes" id="UP000054481"/>
    </source>
</evidence>
<dbReference type="PANTHER" id="PTHR47700:SF2">
    <property type="entry name" value="CHITINASE"/>
    <property type="match status" value="1"/>
</dbReference>
<keyword evidence="14" id="KW-1015">Disulfide bond</keyword>
<evidence type="ECO:0000256" key="13">
    <source>
        <dbReference type="ARBA" id="ARBA00044955"/>
    </source>
</evidence>
<dbReference type="GO" id="GO:0008237">
    <property type="term" value="F:metallopeptidase activity"/>
    <property type="evidence" value="ECO:0007669"/>
    <property type="project" value="InterPro"/>
</dbReference>
<dbReference type="Gene3D" id="3.10.50.10">
    <property type="match status" value="1"/>
</dbReference>
<comment type="subcellular location">
    <subcellularLocation>
        <location evidence="2">Secreted</location>
    </subcellularLocation>
</comment>
<feature type="domain" description="Chitin-binding type-1" evidence="17">
    <location>
        <begin position="451"/>
        <end position="519"/>
    </location>
</feature>
<dbReference type="SUPFAM" id="SSF57016">
    <property type="entry name" value="Plant lectins/antimicrobial peptides"/>
    <property type="match status" value="1"/>
</dbReference>
<dbReference type="InterPro" id="IPR036779">
    <property type="entry name" value="LysM_dom_sf"/>
</dbReference>
<dbReference type="GO" id="GO:0008061">
    <property type="term" value="F:chitin binding"/>
    <property type="evidence" value="ECO:0007669"/>
    <property type="project" value="UniProtKB-UniRule"/>
</dbReference>
<dbReference type="Pfam" id="PF00704">
    <property type="entry name" value="Glyco_hydro_18"/>
    <property type="match status" value="1"/>
</dbReference>
<keyword evidence="10" id="KW-0119">Carbohydrate metabolism</keyword>
<evidence type="ECO:0000256" key="3">
    <source>
        <dbReference type="ARBA" id="ARBA00008682"/>
    </source>
</evidence>
<dbReference type="SUPFAM" id="SSF51445">
    <property type="entry name" value="(Trans)glycosidases"/>
    <property type="match status" value="1"/>
</dbReference>
<evidence type="ECO:0000256" key="6">
    <source>
        <dbReference type="ARBA" id="ARBA00022669"/>
    </source>
</evidence>
<dbReference type="Pfam" id="PF01476">
    <property type="entry name" value="LysM"/>
    <property type="match status" value="1"/>
</dbReference>
<dbReference type="CDD" id="cd00118">
    <property type="entry name" value="LysM"/>
    <property type="match status" value="1"/>
</dbReference>
<dbReference type="PROSITE" id="PS01095">
    <property type="entry name" value="GH18_1"/>
    <property type="match status" value="1"/>
</dbReference>
<reference evidence="20 21" key="1">
    <citation type="journal article" date="2014" name="Genome Biol. Evol.">
        <title>Comparative genomics and transcriptomics analyses reveal divergent lifestyle features of nematode endoparasitic fungus Hirsutella minnesotensis.</title>
        <authorList>
            <person name="Lai Y."/>
            <person name="Liu K."/>
            <person name="Zhang X."/>
            <person name="Zhang X."/>
            <person name="Li K."/>
            <person name="Wang N."/>
            <person name="Shu C."/>
            <person name="Wu Y."/>
            <person name="Wang C."/>
            <person name="Bushley K.E."/>
            <person name="Xiang M."/>
            <person name="Liu X."/>
        </authorList>
    </citation>
    <scope>NUCLEOTIDE SEQUENCE [LARGE SCALE GENOMIC DNA]</scope>
    <source>
        <strain evidence="20 21">3608</strain>
    </source>
</reference>
<dbReference type="PANTHER" id="PTHR47700">
    <property type="entry name" value="V CHITINASE, PUTATIVE (AFU_ORTHOLOGUE AFUA_6G13720)-RELATED"/>
    <property type="match status" value="1"/>
</dbReference>
<sequence>MTRLLISPVLCCFVTNSLLATAAAYAYVTGNVSSEGLTWKGSLLSTLEAFPPNDPWARPLTNGCPTACEEAGPRPTNWTRLYRQDQLSHCNKPMLFDFNVERAPNNDTTFRACALGPDPNPVLSRRLSNQKLHGINMIRVNHTVPADMSVKEHTFDLSCGASGSTVKASIKAGPATIMSAGDILSAMEVLEARLSDPESCGNLVLFAKAGAAVVGLYAGADLQKKQAARLLTEFRETVEICDPKSNFATTLGLVVVEHIEDISRAQRAVQVWTRGSCLDSPQSRVLLDGVNLDILAASPLDDISAGTEPRTDLKETPILISRSECRSIEVAEGEGCAALSTRCGIRGREFIKFNPKPSLCATLKPGQKVCCSEGELSSAVPEQQRDGTCATHKVIPGDTCDMIANVYEITLEEIVVFNSQTWGWTGCGSLQVGTVMCLTQGSPPLPAPVPGIECGPQKPGTEAPSGTFTGEDLAKLNPCALNACCSRWGFCGASDSFCGKPSLKKGAPGTGSCISNCGYGTVTMSKPPPEFIKIGYFEGYGISRPCDNVDVRTINLSKYTHLHFAFATVAADTYDVDMGPVINQFHYFKQLEGVKKILAFGGWAFSTDPGTYGTFRTGVQSQNRIRMADKIARFIIDNDLDGVDFDWEYPAAPDIPDIPPGSPEEGLNYLRFLITVRQLLPAEKTVSIAAPASYWYLKGFPMQEIMKYIDYAVYMTYDLHGQWDYGNKWATEGCPAGNCIRSHVNMTETMRALGMLTKAGVPTNKVVVGVTSYGRSFELTDAGCTGFMCTYTGPQSGAKPGKCTGTSGYLSNFEIQDIIKNDPTAKTSWDDDSKSNILVYGSTQWVAYMDDDNKKAREEKYKGMNFLGTSDWAIDLDPSAVLSRSEMDAVMADKNTSFGPASAVTPTYDDSCEPFVNTIKQAWIEAGELSKAPYAWNRWNKYQNALNTYLSPLSSGLPWTRNDEWHNFENHYFIHHGGWRSKSFIHVTFYCDKAALPAEAQEKIKGNPNVCRWSPTKRWGTTARTFRFPGTFYSNYYILLCPMFLGTQKGAGQMTSLTAITDEAKAYKPLRTHIDRWSTSVRAVTIYHEVSHFQDVSWPFCNANELYATEKIAANAIHGGQQGYDFNLRNAHTWALSATAMYMMQQWSDVDVPMPNKPIPDRAPVDSWDAEAQEERDLWADVEDVDVNLDVSRMDPGKLTSLSRHGWNPKPFT</sequence>
<keyword evidence="7 15" id="KW-0378">Hydrolase</keyword>
<dbReference type="SUPFAM" id="SSF54106">
    <property type="entry name" value="LysM domain"/>
    <property type="match status" value="1"/>
</dbReference>
<evidence type="ECO:0000256" key="5">
    <source>
        <dbReference type="ARBA" id="ARBA00022525"/>
    </source>
</evidence>
<evidence type="ECO:0000256" key="4">
    <source>
        <dbReference type="ARBA" id="ARBA00012729"/>
    </source>
</evidence>
<keyword evidence="12" id="KW-0624">Polysaccharide degradation</keyword>
<keyword evidence="11 15" id="KW-0326">Glycosidase</keyword>
<dbReference type="CDD" id="cd00035">
    <property type="entry name" value="ChtBD1"/>
    <property type="match status" value="1"/>
</dbReference>
<comment type="similarity">
    <text evidence="13">Belongs to the secreted LysM effector family.</text>
</comment>
<dbReference type="SUPFAM" id="SSF54556">
    <property type="entry name" value="Chitinase insertion domain"/>
    <property type="match status" value="1"/>
</dbReference>
<dbReference type="InterPro" id="IPR053214">
    <property type="entry name" value="LysM12-like"/>
</dbReference>
<dbReference type="InterPro" id="IPR018371">
    <property type="entry name" value="Chitin-binding_1_CS"/>
</dbReference>
<keyword evidence="8" id="KW-0146">Chitin degradation</keyword>
<evidence type="ECO:0000256" key="9">
    <source>
        <dbReference type="ARBA" id="ARBA00023026"/>
    </source>
</evidence>
<dbReference type="Gene3D" id="3.10.350.10">
    <property type="entry name" value="LysM domain"/>
    <property type="match status" value="2"/>
</dbReference>
<protein>
    <recommendedName>
        <fullName evidence="4">chitinase</fullName>
        <ecNumber evidence="4">3.2.1.14</ecNumber>
    </recommendedName>
</protein>
<feature type="disulfide bond" evidence="14">
    <location>
        <begin position="479"/>
        <end position="491"/>
    </location>
</feature>
<dbReference type="GO" id="GO:0000272">
    <property type="term" value="P:polysaccharide catabolic process"/>
    <property type="evidence" value="ECO:0007669"/>
    <property type="project" value="UniProtKB-KW"/>
</dbReference>
<dbReference type="InterPro" id="IPR036861">
    <property type="entry name" value="Endochitinase-like_sf"/>
</dbReference>
<gene>
    <name evidence="20" type="ORF">HIM_11343</name>
</gene>
<dbReference type="PROSITE" id="PS00026">
    <property type="entry name" value="CHIT_BIND_I_1"/>
    <property type="match status" value="1"/>
</dbReference>
<dbReference type="PROSITE" id="PS51910">
    <property type="entry name" value="GH18_2"/>
    <property type="match status" value="1"/>
</dbReference>
<feature type="disulfide bond" evidence="14">
    <location>
        <begin position="484"/>
        <end position="498"/>
    </location>
</feature>
<dbReference type="InterPro" id="IPR018392">
    <property type="entry name" value="LysM"/>
</dbReference>
<organism evidence="20 21">
    <name type="scientific">Hirsutella minnesotensis 3608</name>
    <dbReference type="NCBI Taxonomy" id="1043627"/>
    <lineage>
        <taxon>Eukaryota</taxon>
        <taxon>Fungi</taxon>
        <taxon>Dikarya</taxon>
        <taxon>Ascomycota</taxon>
        <taxon>Pezizomycotina</taxon>
        <taxon>Sordariomycetes</taxon>
        <taxon>Hypocreomycetidae</taxon>
        <taxon>Hypocreales</taxon>
        <taxon>Ophiocordycipitaceae</taxon>
        <taxon>Hirsutella</taxon>
    </lineage>
</organism>
<dbReference type="EC" id="3.2.1.14" evidence="4"/>
<dbReference type="OrthoDB" id="73875at2759"/>
<dbReference type="Proteomes" id="UP000054481">
    <property type="component" value="Unassembled WGS sequence"/>
</dbReference>
<evidence type="ECO:0000259" key="18">
    <source>
        <dbReference type="PROSITE" id="PS51782"/>
    </source>
</evidence>
<feature type="chain" id="PRO_5002526753" description="chitinase" evidence="16">
    <location>
        <begin position="27"/>
        <end position="1213"/>
    </location>
</feature>
<feature type="domain" description="LysM" evidence="18">
    <location>
        <begin position="326"/>
        <end position="371"/>
    </location>
</feature>
<evidence type="ECO:0000256" key="12">
    <source>
        <dbReference type="ARBA" id="ARBA00023326"/>
    </source>
</evidence>
<evidence type="ECO:0000313" key="20">
    <source>
        <dbReference type="EMBL" id="KJZ69269.1"/>
    </source>
</evidence>
<feature type="disulfide bond" evidence="14">
    <location>
        <begin position="513"/>
        <end position="517"/>
    </location>
</feature>
<comment type="similarity">
    <text evidence="3">Belongs to the glycosyl hydrolase 18 family. Chitinase class V subfamily.</text>
</comment>
<evidence type="ECO:0000256" key="2">
    <source>
        <dbReference type="ARBA" id="ARBA00004613"/>
    </source>
</evidence>
<proteinExistence type="inferred from homology"/>
<dbReference type="InterPro" id="IPR024079">
    <property type="entry name" value="MetalloPept_cat_dom_sf"/>
</dbReference>
<evidence type="ECO:0000256" key="11">
    <source>
        <dbReference type="ARBA" id="ARBA00023295"/>
    </source>
</evidence>
<dbReference type="InterPro" id="IPR017853">
    <property type="entry name" value="GH"/>
</dbReference>
<dbReference type="InterPro" id="IPR011583">
    <property type="entry name" value="Chitinase_II/V-like_cat"/>
</dbReference>
<dbReference type="InterPro" id="IPR001579">
    <property type="entry name" value="Glyco_hydro_18_chit_AS"/>
</dbReference>
<evidence type="ECO:0000256" key="7">
    <source>
        <dbReference type="ARBA" id="ARBA00022801"/>
    </source>
</evidence>
<feature type="signal peptide" evidence="16">
    <location>
        <begin position="1"/>
        <end position="26"/>
    </location>
</feature>
<dbReference type="SMART" id="SM00636">
    <property type="entry name" value="Glyco_18"/>
    <property type="match status" value="1"/>
</dbReference>